<dbReference type="EMBL" id="SNWM01000002">
    <property type="protein sequence ID" value="TDO22469.1"/>
    <property type="molecule type" value="Genomic_DNA"/>
</dbReference>
<proteinExistence type="inferred from homology"/>
<evidence type="ECO:0000256" key="2">
    <source>
        <dbReference type="ARBA" id="ARBA00022801"/>
    </source>
</evidence>
<dbReference type="InterPro" id="IPR050309">
    <property type="entry name" value="Type-B_Carboxylest/Lipase"/>
</dbReference>
<reference evidence="5 6" key="1">
    <citation type="submission" date="2019-03" db="EMBL/GenBank/DDBJ databases">
        <title>Genomic Encyclopedia of Archaeal and Bacterial Type Strains, Phase II (KMG-II): from individual species to whole genera.</title>
        <authorList>
            <person name="Goeker M."/>
        </authorList>
    </citation>
    <scope>NUCLEOTIDE SEQUENCE [LARGE SCALE GENOMIC DNA]</scope>
    <source>
        <strain evidence="5 6">DSM 19034</strain>
    </source>
</reference>
<gene>
    <name evidence="5" type="ORF">CLV32_1442</name>
</gene>
<accession>A0A4R6IK87</accession>
<dbReference type="AlphaFoldDB" id="A0A4R6IK87"/>
<dbReference type="InterPro" id="IPR002018">
    <property type="entry name" value="CarbesteraseB"/>
</dbReference>
<dbReference type="Pfam" id="PF00135">
    <property type="entry name" value="COesterase"/>
    <property type="match status" value="1"/>
</dbReference>
<protein>
    <recommendedName>
        <fullName evidence="3">Carboxylic ester hydrolase</fullName>
        <ecNumber evidence="3">3.1.1.-</ecNumber>
    </recommendedName>
</protein>
<dbReference type="InterPro" id="IPR019826">
    <property type="entry name" value="Carboxylesterase_B_AS"/>
</dbReference>
<dbReference type="SUPFAM" id="SSF53474">
    <property type="entry name" value="alpha/beta-Hydrolases"/>
    <property type="match status" value="1"/>
</dbReference>
<feature type="signal peptide" evidence="3">
    <location>
        <begin position="1"/>
        <end position="21"/>
    </location>
</feature>
<feature type="domain" description="Carboxylesterase type B" evidence="4">
    <location>
        <begin position="30"/>
        <end position="500"/>
    </location>
</feature>
<evidence type="ECO:0000259" key="4">
    <source>
        <dbReference type="Pfam" id="PF00135"/>
    </source>
</evidence>
<feature type="chain" id="PRO_5020939194" description="Carboxylic ester hydrolase" evidence="3">
    <location>
        <begin position="22"/>
        <end position="522"/>
    </location>
</feature>
<dbReference type="PANTHER" id="PTHR11559">
    <property type="entry name" value="CARBOXYLESTERASE"/>
    <property type="match status" value="1"/>
</dbReference>
<keyword evidence="6" id="KW-1185">Reference proteome</keyword>
<keyword evidence="3" id="KW-0732">Signal</keyword>
<dbReference type="EC" id="3.1.1.-" evidence="3"/>
<name>A0A4R6IK87_9SPHI</name>
<evidence type="ECO:0000256" key="3">
    <source>
        <dbReference type="RuleBase" id="RU361235"/>
    </source>
</evidence>
<dbReference type="RefSeq" id="WP_133553848.1">
    <property type="nucleotide sequence ID" value="NZ_SNWM01000002.1"/>
</dbReference>
<evidence type="ECO:0000313" key="5">
    <source>
        <dbReference type="EMBL" id="TDO22469.1"/>
    </source>
</evidence>
<dbReference type="Gene3D" id="3.40.50.1820">
    <property type="entry name" value="alpha/beta hydrolase"/>
    <property type="match status" value="1"/>
</dbReference>
<evidence type="ECO:0000313" key="6">
    <source>
        <dbReference type="Proteomes" id="UP000295499"/>
    </source>
</evidence>
<dbReference type="InterPro" id="IPR029058">
    <property type="entry name" value="AB_hydrolase_fold"/>
</dbReference>
<organism evidence="5 6">
    <name type="scientific">Pedobacter duraquae</name>
    <dbReference type="NCBI Taxonomy" id="425511"/>
    <lineage>
        <taxon>Bacteria</taxon>
        <taxon>Pseudomonadati</taxon>
        <taxon>Bacteroidota</taxon>
        <taxon>Sphingobacteriia</taxon>
        <taxon>Sphingobacteriales</taxon>
        <taxon>Sphingobacteriaceae</taxon>
        <taxon>Pedobacter</taxon>
    </lineage>
</organism>
<comment type="caution">
    <text evidence="5">The sequence shown here is derived from an EMBL/GenBank/DDBJ whole genome shotgun (WGS) entry which is preliminary data.</text>
</comment>
<evidence type="ECO:0000256" key="1">
    <source>
        <dbReference type="ARBA" id="ARBA00005964"/>
    </source>
</evidence>
<dbReference type="OrthoDB" id="9775851at2"/>
<dbReference type="GO" id="GO:0016787">
    <property type="term" value="F:hydrolase activity"/>
    <property type="evidence" value="ECO:0007669"/>
    <property type="project" value="UniProtKB-KW"/>
</dbReference>
<dbReference type="Proteomes" id="UP000295499">
    <property type="component" value="Unassembled WGS sequence"/>
</dbReference>
<sequence>MKFTLPLYGLLLCAAITISFVQEPIPVVEKPVVKIKTGLISGVTNPGTGVSSYKGIPYAQAPIGDLRWRAPQPAKPWQDLKVCDAFGPSPYQNKPGPFSMWSQEFIIPEQPINEDCLYLNVWAAAKGKKPKPVLVWIYGGGFGSGGANVPVYDGEALAAKGIVFVSFNYRVGVFGFMAHPALSAESGHQASGNYGLMDQIAALRWVKDNIAAFGGDPDQVTVAGQSAGSMSVSCLMAAPAAKKMFSKAIAESGSYVLNHNGIEDLRTAEQQGLAIAEKLQAKTLAELRAAPASAVQRSVVGNFKPIVDGYILPEAVGDCFAAGRQHQVPLLTGWNADEIYVAEPIKTVQGVQEKLKKQYGDKAEILLNYYHVTDESSAIYAQRQLATAERYGMQNFTLANLQSKIPGLPVYVYRFYRKVPGNGEYAKFGAFHTSEVPYAYHNLRFSDRPWQAIDYNLEKQMSDSWINFIVNADPNHQGMAKWGKYDQKNYQVMVFDEEIQPAALAEKEVLQVIVAAQTVKVP</sequence>
<keyword evidence="2 3" id="KW-0378">Hydrolase</keyword>
<dbReference type="PROSITE" id="PS00122">
    <property type="entry name" value="CARBOXYLESTERASE_B_1"/>
    <property type="match status" value="1"/>
</dbReference>
<comment type="similarity">
    <text evidence="1 3">Belongs to the type-B carboxylesterase/lipase family.</text>
</comment>